<dbReference type="AlphaFoldDB" id="A0A7J3X6N2"/>
<dbReference type="Pfam" id="PF01470">
    <property type="entry name" value="Peptidase_C15"/>
    <property type="match status" value="1"/>
</dbReference>
<dbReference type="PROSITE" id="PS01334">
    <property type="entry name" value="PYRASE_CYS"/>
    <property type="match status" value="1"/>
</dbReference>
<dbReference type="PRINTS" id="PR00706">
    <property type="entry name" value="PYROGLUPTASE"/>
</dbReference>
<dbReference type="InterPro" id="IPR036440">
    <property type="entry name" value="Peptidase_C15-like_sf"/>
</dbReference>
<dbReference type="InterPro" id="IPR029762">
    <property type="entry name" value="PGP-I_bact-type"/>
</dbReference>
<evidence type="ECO:0000256" key="2">
    <source>
        <dbReference type="ARBA" id="ARBA00022490"/>
    </source>
</evidence>
<evidence type="ECO:0000256" key="1">
    <source>
        <dbReference type="ARBA" id="ARBA00006641"/>
    </source>
</evidence>
<dbReference type="GO" id="GO:0005829">
    <property type="term" value="C:cytosol"/>
    <property type="evidence" value="ECO:0007669"/>
    <property type="project" value="InterPro"/>
</dbReference>
<dbReference type="EMBL" id="DRZM01000113">
    <property type="protein sequence ID" value="HHP04826.1"/>
    <property type="molecule type" value="Genomic_DNA"/>
</dbReference>
<keyword evidence="4 8" id="KW-0378">Hydrolase</keyword>
<comment type="caution">
    <text evidence="8">The sequence shown here is derived from an EMBL/GenBank/DDBJ whole genome shotgun (WGS) entry which is preliminary data.</text>
</comment>
<dbReference type="PANTHER" id="PTHR23402:SF1">
    <property type="entry name" value="PYROGLUTAMYL-PEPTIDASE I"/>
    <property type="match status" value="1"/>
</dbReference>
<sequence length="206" mass="22196">MVQVLLTGFEPFAGEPENPSSRVAELAAGELRRRGYDAASATLPVSFRRCGAELLRLLEEARPRVCVALGLSGGISHIRVERVAVNLKDAGKPDNDGEQPVDEPIDPGGPAAYFSTLPTRLILERLREEGIPAALSYSAGTFLCNFAMYTLLRHSELRGYPAKAGFLHLPYTPEIAARKPGPPPSLPLELQVRAAVIATLLSLEQA</sequence>
<evidence type="ECO:0000256" key="6">
    <source>
        <dbReference type="PROSITE-ProRule" id="PRU10077"/>
    </source>
</evidence>
<dbReference type="PANTHER" id="PTHR23402">
    <property type="entry name" value="PROTEASE FAMILY C15 PYROGLUTAMYL-PEPTIDASE I-RELATED"/>
    <property type="match status" value="1"/>
</dbReference>
<organism evidence="8">
    <name type="scientific">Thermofilum pendens</name>
    <dbReference type="NCBI Taxonomy" id="2269"/>
    <lineage>
        <taxon>Archaea</taxon>
        <taxon>Thermoproteota</taxon>
        <taxon>Thermoprotei</taxon>
        <taxon>Thermofilales</taxon>
        <taxon>Thermofilaceae</taxon>
        <taxon>Thermofilum</taxon>
    </lineage>
</organism>
<name>A0A7J3X6N2_THEPE</name>
<dbReference type="Gene3D" id="3.40.630.20">
    <property type="entry name" value="Peptidase C15, pyroglutamyl peptidase I-like"/>
    <property type="match status" value="1"/>
</dbReference>
<dbReference type="InterPro" id="IPR016125">
    <property type="entry name" value="Peptidase_C15-like"/>
</dbReference>
<dbReference type="PIRSF" id="PIRSF015592">
    <property type="entry name" value="Prld-crbxl_pptds"/>
    <property type="match status" value="1"/>
</dbReference>
<keyword evidence="5" id="KW-0788">Thiol protease</keyword>
<proteinExistence type="inferred from homology"/>
<dbReference type="GO" id="GO:0006508">
    <property type="term" value="P:proteolysis"/>
    <property type="evidence" value="ECO:0007669"/>
    <property type="project" value="UniProtKB-KW"/>
</dbReference>
<evidence type="ECO:0000313" key="8">
    <source>
        <dbReference type="EMBL" id="HHP04826.1"/>
    </source>
</evidence>
<dbReference type="InterPro" id="IPR033694">
    <property type="entry name" value="PGPEP1_Cys_AS"/>
</dbReference>
<comment type="similarity">
    <text evidence="1">Belongs to the peptidase C15 family.</text>
</comment>
<evidence type="ECO:0000256" key="4">
    <source>
        <dbReference type="ARBA" id="ARBA00022801"/>
    </source>
</evidence>
<dbReference type="SUPFAM" id="SSF53182">
    <property type="entry name" value="Pyrrolidone carboxyl peptidase (pyroglutamate aminopeptidase)"/>
    <property type="match status" value="1"/>
</dbReference>
<feature type="active site" evidence="6">
    <location>
        <position position="144"/>
    </location>
</feature>
<feature type="region of interest" description="Disordered" evidence="7">
    <location>
        <begin position="89"/>
        <end position="109"/>
    </location>
</feature>
<dbReference type="GO" id="GO:0016920">
    <property type="term" value="F:pyroglutamyl-peptidase activity"/>
    <property type="evidence" value="ECO:0007669"/>
    <property type="project" value="UniProtKB-EC"/>
</dbReference>
<dbReference type="NCBIfam" id="TIGR00504">
    <property type="entry name" value="pyro_pdase"/>
    <property type="match status" value="1"/>
</dbReference>
<dbReference type="EC" id="3.4.19.3" evidence="6"/>
<dbReference type="InterPro" id="IPR000816">
    <property type="entry name" value="Peptidase_C15"/>
</dbReference>
<evidence type="ECO:0000256" key="5">
    <source>
        <dbReference type="ARBA" id="ARBA00022807"/>
    </source>
</evidence>
<protein>
    <recommendedName>
        <fullName evidence="6">Pyroglutamyl-peptidase I</fullName>
        <ecNumber evidence="6">3.4.19.3</ecNumber>
    </recommendedName>
</protein>
<reference evidence="8" key="1">
    <citation type="journal article" date="2020" name="mSystems">
        <title>Genome- and Community-Level Interaction Insights into Carbon Utilization and Element Cycling Functions of Hydrothermarchaeota in Hydrothermal Sediment.</title>
        <authorList>
            <person name="Zhou Z."/>
            <person name="Liu Y."/>
            <person name="Xu W."/>
            <person name="Pan J."/>
            <person name="Luo Z.H."/>
            <person name="Li M."/>
        </authorList>
    </citation>
    <scope>NUCLEOTIDE SEQUENCE [LARGE SCALE GENOMIC DNA]</scope>
    <source>
        <strain evidence="8">SpSt-1125</strain>
    </source>
</reference>
<comment type="catalytic activity">
    <reaction evidence="6">
        <text>Release of an N-terminal pyroglutamyl group from a polypeptide, the second amino acid generally not being Pro.</text>
        <dbReference type="EC" id="3.4.19.3"/>
    </reaction>
</comment>
<evidence type="ECO:0000256" key="3">
    <source>
        <dbReference type="ARBA" id="ARBA00022670"/>
    </source>
</evidence>
<feature type="compositionally biased region" description="Acidic residues" evidence="7">
    <location>
        <begin position="96"/>
        <end position="105"/>
    </location>
</feature>
<gene>
    <name evidence="8" type="primary">pcp</name>
    <name evidence="8" type="ORF">ENM88_03640</name>
</gene>
<accession>A0A7J3X6N2</accession>
<evidence type="ECO:0000256" key="7">
    <source>
        <dbReference type="SAM" id="MobiDB-lite"/>
    </source>
</evidence>
<keyword evidence="2" id="KW-0963">Cytoplasm</keyword>
<dbReference type="CDD" id="cd00501">
    <property type="entry name" value="Peptidase_C15"/>
    <property type="match status" value="1"/>
</dbReference>
<keyword evidence="3" id="KW-0645">Protease</keyword>